<evidence type="ECO:0000313" key="8">
    <source>
        <dbReference type="Proteomes" id="UP000694888"/>
    </source>
</evidence>
<organism evidence="8 9">
    <name type="scientific">Aplysia californica</name>
    <name type="common">California sea hare</name>
    <dbReference type="NCBI Taxonomy" id="6500"/>
    <lineage>
        <taxon>Eukaryota</taxon>
        <taxon>Metazoa</taxon>
        <taxon>Spiralia</taxon>
        <taxon>Lophotrochozoa</taxon>
        <taxon>Mollusca</taxon>
        <taxon>Gastropoda</taxon>
        <taxon>Heterobranchia</taxon>
        <taxon>Euthyneura</taxon>
        <taxon>Tectipleura</taxon>
        <taxon>Aplysiida</taxon>
        <taxon>Aplysioidea</taxon>
        <taxon>Aplysiidae</taxon>
        <taxon>Aplysia</taxon>
    </lineage>
</organism>
<dbReference type="Pfam" id="PF07716">
    <property type="entry name" value="bZIP_2"/>
    <property type="match status" value="1"/>
</dbReference>
<name>A0ABM1VXM6_APLCA</name>
<evidence type="ECO:0000256" key="5">
    <source>
        <dbReference type="ARBA" id="ARBA00023242"/>
    </source>
</evidence>
<evidence type="ECO:0000259" key="7">
    <source>
        <dbReference type="PROSITE" id="PS50217"/>
    </source>
</evidence>
<comment type="subcellular location">
    <subcellularLocation>
        <location evidence="1">Nucleus</location>
    </subcellularLocation>
</comment>
<feature type="compositionally biased region" description="Low complexity" evidence="6">
    <location>
        <begin position="1"/>
        <end position="35"/>
    </location>
</feature>
<dbReference type="PANTHER" id="PTHR11988:SF27">
    <property type="entry name" value="GH27708P"/>
    <property type="match status" value="1"/>
</dbReference>
<dbReference type="PANTHER" id="PTHR11988">
    <property type="entry name" value="THYROTROPH EMBRYONIC FACTOR RELATED"/>
    <property type="match status" value="1"/>
</dbReference>
<evidence type="ECO:0000256" key="1">
    <source>
        <dbReference type="ARBA" id="ARBA00004123"/>
    </source>
</evidence>
<evidence type="ECO:0000256" key="2">
    <source>
        <dbReference type="ARBA" id="ARBA00023015"/>
    </source>
</evidence>
<dbReference type="SMART" id="SM00338">
    <property type="entry name" value="BRLZ"/>
    <property type="match status" value="1"/>
</dbReference>
<feature type="compositionally biased region" description="Basic and acidic residues" evidence="6">
    <location>
        <begin position="158"/>
        <end position="182"/>
    </location>
</feature>
<accession>A0ABM1VXM6</accession>
<evidence type="ECO:0000256" key="4">
    <source>
        <dbReference type="ARBA" id="ARBA00023163"/>
    </source>
</evidence>
<dbReference type="GeneID" id="101849388"/>
<feature type="compositionally biased region" description="Polar residues" evidence="6">
    <location>
        <begin position="111"/>
        <end position="128"/>
    </location>
</feature>
<evidence type="ECO:0000256" key="6">
    <source>
        <dbReference type="SAM" id="MobiDB-lite"/>
    </source>
</evidence>
<reference evidence="9" key="1">
    <citation type="submission" date="2025-08" db="UniProtKB">
        <authorList>
            <consortium name="RefSeq"/>
        </authorList>
    </citation>
    <scope>IDENTIFICATION</scope>
</reference>
<evidence type="ECO:0000256" key="3">
    <source>
        <dbReference type="ARBA" id="ARBA00023125"/>
    </source>
</evidence>
<dbReference type="Gene3D" id="1.20.5.170">
    <property type="match status" value="1"/>
</dbReference>
<feature type="compositionally biased region" description="Low complexity" evidence="6">
    <location>
        <begin position="81"/>
        <end position="90"/>
    </location>
</feature>
<sequence>MTPRSMGGNSISMSGSQTSGPSASSTVSSLGSQSSVPMHHLDTSRSTVGTSSSTMDVDSYPMKKKADEGRSRTQPPPSPGHGPRSSSLHSATTSDTGSEPLDFARRGVKRSLSNASSDNKPSTSGLNRSGTAGPSTISGASGGPSPSEAKASPNRDPAYLEKRRKNNESCRRSREARRSDKEVLALTVASLEEENVELVTQRSLLKTEIGVLKPRVFPPDQDGATD</sequence>
<feature type="compositionally biased region" description="Low complexity" evidence="6">
    <location>
        <begin position="129"/>
        <end position="152"/>
    </location>
</feature>
<dbReference type="InterPro" id="IPR046347">
    <property type="entry name" value="bZIP_sf"/>
</dbReference>
<dbReference type="RefSeq" id="XP_035827169.1">
    <property type="nucleotide sequence ID" value="XM_035971276.1"/>
</dbReference>
<dbReference type="InterPro" id="IPR040223">
    <property type="entry name" value="PAR_bZIP"/>
</dbReference>
<dbReference type="SUPFAM" id="SSF57959">
    <property type="entry name" value="Leucine zipper domain"/>
    <property type="match status" value="1"/>
</dbReference>
<keyword evidence="4" id="KW-0804">Transcription</keyword>
<protein>
    <submittedName>
        <fullName evidence="9">Protein giant</fullName>
    </submittedName>
</protein>
<feature type="region of interest" description="Disordered" evidence="6">
    <location>
        <begin position="1"/>
        <end position="182"/>
    </location>
</feature>
<dbReference type="PROSITE" id="PS50217">
    <property type="entry name" value="BZIP"/>
    <property type="match status" value="1"/>
</dbReference>
<dbReference type="InterPro" id="IPR004827">
    <property type="entry name" value="bZIP"/>
</dbReference>
<keyword evidence="5" id="KW-0539">Nucleus</keyword>
<feature type="domain" description="BZIP" evidence="7">
    <location>
        <begin position="156"/>
        <end position="213"/>
    </location>
</feature>
<feature type="compositionally biased region" description="Low complexity" evidence="6">
    <location>
        <begin position="44"/>
        <end position="54"/>
    </location>
</feature>
<keyword evidence="8" id="KW-1185">Reference proteome</keyword>
<keyword evidence="3" id="KW-0238">DNA-binding</keyword>
<evidence type="ECO:0000313" key="9">
    <source>
        <dbReference type="RefSeq" id="XP_035827169.1"/>
    </source>
</evidence>
<proteinExistence type="predicted"/>
<dbReference type="Proteomes" id="UP000694888">
    <property type="component" value="Unplaced"/>
</dbReference>
<keyword evidence="2" id="KW-0805">Transcription regulation</keyword>
<dbReference type="CDD" id="cd14695">
    <property type="entry name" value="bZIP_HLF"/>
    <property type="match status" value="1"/>
</dbReference>
<gene>
    <name evidence="9" type="primary">LOC101849388</name>
</gene>